<feature type="transmembrane region" description="Helical" evidence="1">
    <location>
        <begin position="218"/>
        <end position="236"/>
    </location>
</feature>
<feature type="transmembrane region" description="Helical" evidence="1">
    <location>
        <begin position="350"/>
        <end position="371"/>
    </location>
</feature>
<keyword evidence="1" id="KW-0472">Membrane</keyword>
<organism evidence="2 3">
    <name type="scientific">Allocatelliglobosispora scoriae</name>
    <dbReference type="NCBI Taxonomy" id="643052"/>
    <lineage>
        <taxon>Bacteria</taxon>
        <taxon>Bacillati</taxon>
        <taxon>Actinomycetota</taxon>
        <taxon>Actinomycetes</taxon>
        <taxon>Micromonosporales</taxon>
        <taxon>Micromonosporaceae</taxon>
        <taxon>Allocatelliglobosispora</taxon>
    </lineage>
</organism>
<evidence type="ECO:0000313" key="2">
    <source>
        <dbReference type="EMBL" id="MBB5873382.1"/>
    </source>
</evidence>
<keyword evidence="1" id="KW-1133">Transmembrane helix</keyword>
<gene>
    <name evidence="2" type="ORF">F4553_006816</name>
</gene>
<dbReference type="RefSeq" id="WP_184844509.1">
    <property type="nucleotide sequence ID" value="NZ_JACHMN010000003.1"/>
</dbReference>
<sequence>MPRSPVAASPRTRVISIFSTNTSLPNRPSEPLSTMLDFGFLERFMTDSAGLLPRVILHERVDAEGFSGTRKVAVEQLTCTVLSTPREDTLVLLVAEIDSSAAAADLSDYVTHMHVDRDRLELLGGPLTTWLAERLPVGDGFRIGYAHHLILADGELATKLLAEPGDRSALVAELMTYRAAGRGKVAAPKAPEAINDPGQSMIAHGRSLTVAAGWSSTIHNGLVLVATSMISAFAVLRRARLRAFDALQDDLRSAADSLAEAREVHARLATELGEVQLDLSFGVEAYIDSVLIPDSRLDVYRESLHAVAGMDSGLANTSRMVERLGSVVAARSTVLASAEQSLQERRDRMLTTMVAVGSMIAIPPALLLAYFGSSTSDITGERSIFDLSVYWPAYLLAWAPFTGLLVIGWLARRRVRATRQLLPGLGEPAPGTPRRRR</sequence>
<dbReference type="EMBL" id="JACHMN010000003">
    <property type="protein sequence ID" value="MBB5873382.1"/>
    <property type="molecule type" value="Genomic_DNA"/>
</dbReference>
<evidence type="ECO:0000256" key="1">
    <source>
        <dbReference type="SAM" id="Phobius"/>
    </source>
</evidence>
<name>A0A841C2W7_9ACTN</name>
<reference evidence="2 3" key="1">
    <citation type="submission" date="2020-08" db="EMBL/GenBank/DDBJ databases">
        <title>Sequencing the genomes of 1000 actinobacteria strains.</title>
        <authorList>
            <person name="Klenk H.-P."/>
        </authorList>
    </citation>
    <scope>NUCLEOTIDE SEQUENCE [LARGE SCALE GENOMIC DNA]</scope>
    <source>
        <strain evidence="2 3">DSM 45362</strain>
    </source>
</reference>
<comment type="caution">
    <text evidence="2">The sequence shown here is derived from an EMBL/GenBank/DDBJ whole genome shotgun (WGS) entry which is preliminary data.</text>
</comment>
<accession>A0A841C2W7</accession>
<proteinExistence type="predicted"/>
<feature type="transmembrane region" description="Helical" evidence="1">
    <location>
        <begin position="391"/>
        <end position="411"/>
    </location>
</feature>
<keyword evidence="3" id="KW-1185">Reference proteome</keyword>
<dbReference type="Proteomes" id="UP000587527">
    <property type="component" value="Unassembled WGS sequence"/>
</dbReference>
<evidence type="ECO:0000313" key="3">
    <source>
        <dbReference type="Proteomes" id="UP000587527"/>
    </source>
</evidence>
<keyword evidence="1" id="KW-0812">Transmembrane</keyword>
<protein>
    <submittedName>
        <fullName evidence="2">Uncharacterized protein</fullName>
    </submittedName>
</protein>
<dbReference type="AlphaFoldDB" id="A0A841C2W7"/>